<comment type="caution">
    <text evidence="10">The sequence shown here is derived from an EMBL/GenBank/DDBJ whole genome shotgun (WGS) entry which is preliminary data.</text>
</comment>
<evidence type="ECO:0000256" key="5">
    <source>
        <dbReference type="RuleBase" id="RU000383"/>
    </source>
</evidence>
<evidence type="ECO:0000256" key="7">
    <source>
        <dbReference type="SAM" id="Phobius"/>
    </source>
</evidence>
<dbReference type="FunFam" id="1.10.472.10:FF:000167">
    <property type="entry name" value="Mitotic cyclin 6"/>
    <property type="match status" value="1"/>
</dbReference>
<dbReference type="Pfam" id="PF00134">
    <property type="entry name" value="Cyclin_N"/>
    <property type="match status" value="1"/>
</dbReference>
<dbReference type="SMART" id="SM00385">
    <property type="entry name" value="CYCLIN"/>
    <property type="match status" value="2"/>
</dbReference>
<feature type="region of interest" description="Disordered" evidence="6">
    <location>
        <begin position="1"/>
        <end position="73"/>
    </location>
</feature>
<reference evidence="10" key="1">
    <citation type="journal article" date="2020" name="bioRxiv">
        <title>Hybrid origin of Populus tomentosa Carr. identified through genome sequencing and phylogenomic analysis.</title>
        <authorList>
            <person name="An X."/>
            <person name="Gao K."/>
            <person name="Chen Z."/>
            <person name="Li J."/>
            <person name="Yang X."/>
            <person name="Yang X."/>
            <person name="Zhou J."/>
            <person name="Guo T."/>
            <person name="Zhao T."/>
            <person name="Huang S."/>
            <person name="Miao D."/>
            <person name="Khan W.U."/>
            <person name="Rao P."/>
            <person name="Ye M."/>
            <person name="Lei B."/>
            <person name="Liao W."/>
            <person name="Wang J."/>
            <person name="Ji L."/>
            <person name="Li Y."/>
            <person name="Guo B."/>
            <person name="Mustafa N.S."/>
            <person name="Li S."/>
            <person name="Yun Q."/>
            <person name="Keller S.R."/>
            <person name="Mao J."/>
            <person name="Zhang R."/>
            <person name="Strauss S.H."/>
        </authorList>
    </citation>
    <scope>NUCLEOTIDE SEQUENCE</scope>
    <source>
        <strain evidence="10">GM15</strain>
        <tissue evidence="10">Leaf</tissue>
    </source>
</reference>
<proteinExistence type="inferred from homology"/>
<feature type="transmembrane region" description="Helical" evidence="7">
    <location>
        <begin position="442"/>
        <end position="462"/>
    </location>
</feature>
<gene>
    <name evidence="10" type="ORF">POTOM_056931</name>
</gene>
<dbReference type="CDD" id="cd20562">
    <property type="entry name" value="CYCLIN_AtCycA_like_rpt1"/>
    <property type="match status" value="1"/>
</dbReference>
<feature type="domain" description="Cyclin-like" evidence="8">
    <location>
        <begin position="276"/>
        <end position="360"/>
    </location>
</feature>
<dbReference type="FunFam" id="1.10.472.10:FF:000013">
    <property type="entry name" value="Cyclin A1"/>
    <property type="match status" value="1"/>
</dbReference>
<name>A0A8X7XYT4_POPTO</name>
<evidence type="ECO:0008006" key="12">
    <source>
        <dbReference type="Google" id="ProtNLM"/>
    </source>
</evidence>
<keyword evidence="2" id="KW-0132">Cell division</keyword>
<keyword evidence="11" id="KW-1185">Reference proteome</keyword>
<feature type="domain" description="Cyclin C-terminal" evidence="9">
    <location>
        <begin position="369"/>
        <end position="530"/>
    </location>
</feature>
<dbReference type="PANTHER" id="PTHR10177">
    <property type="entry name" value="CYCLINS"/>
    <property type="match status" value="1"/>
</dbReference>
<keyword evidence="7" id="KW-1133">Transmembrane helix</keyword>
<keyword evidence="4" id="KW-0131">Cell cycle</keyword>
<dbReference type="GO" id="GO:0051301">
    <property type="term" value="P:cell division"/>
    <property type="evidence" value="ECO:0007669"/>
    <property type="project" value="UniProtKB-KW"/>
</dbReference>
<sequence>MHCPSARQAEMNKENATAAKHEEPTTRITRARAKASGTSVGLFPASKPSFKQDQKHPLRSKAKRAASDENKSCSTSVAGLKHKRRAVLKDVTNVLCENSHLNCNIATKQQTSKQARKCPRNKNAEVAAHISMEISPAQEDVKEKLAEELSKIRMGEAQDFTSPAKLEGKKQSDCHGTREGGVADPRLLVPLSTKTSGAERPLKKEEREISEKLDASVGVSVVDIDSNIKDLQLCSLYAPDIYNNIRAKELDQRPSIDYMEKLQHDISPSMRGILIDWLVEVSEEYSLVPDTLYLTVNLIDRFLSQNYIEKQRLQLLGVTCMLIASKYEEICAPRVEEFCFITDNTYTRGEVLKMESQVLNFLHFHLSVPTTKSFLRRFIQAAQASCKVPCVELAFLANYLAELTLVEYNFLKLLPSLVAASVVFLARWTLNQSDHPWVCPFLPPFCLICVLFYIFLFFSFIVEISEEDASVYSFQNSTLEHYTSYTASELKTTVLALEDLQLNTDGCCLNAIRDKYRQQKFKSVATLTSVQRVSSLF</sequence>
<evidence type="ECO:0000256" key="3">
    <source>
        <dbReference type="ARBA" id="ARBA00023127"/>
    </source>
</evidence>
<evidence type="ECO:0000256" key="6">
    <source>
        <dbReference type="SAM" id="MobiDB-lite"/>
    </source>
</evidence>
<dbReference type="InterPro" id="IPR048258">
    <property type="entry name" value="Cyclins_cyclin-box"/>
</dbReference>
<organism evidence="10 11">
    <name type="scientific">Populus tomentosa</name>
    <name type="common">Chinese white poplar</name>
    <dbReference type="NCBI Taxonomy" id="118781"/>
    <lineage>
        <taxon>Eukaryota</taxon>
        <taxon>Viridiplantae</taxon>
        <taxon>Streptophyta</taxon>
        <taxon>Embryophyta</taxon>
        <taxon>Tracheophyta</taxon>
        <taxon>Spermatophyta</taxon>
        <taxon>Magnoliopsida</taxon>
        <taxon>eudicotyledons</taxon>
        <taxon>Gunneridae</taxon>
        <taxon>Pentapetalae</taxon>
        <taxon>rosids</taxon>
        <taxon>fabids</taxon>
        <taxon>Malpighiales</taxon>
        <taxon>Salicaceae</taxon>
        <taxon>Saliceae</taxon>
        <taxon>Populus</taxon>
    </lineage>
</organism>
<dbReference type="CDD" id="cd20506">
    <property type="entry name" value="CYCLIN_AtCycA-like_rpt2"/>
    <property type="match status" value="1"/>
</dbReference>
<evidence type="ECO:0000313" key="11">
    <source>
        <dbReference type="Proteomes" id="UP000886885"/>
    </source>
</evidence>
<accession>A0A8X7XYT4</accession>
<dbReference type="InterPro" id="IPR004367">
    <property type="entry name" value="Cyclin_C-dom"/>
</dbReference>
<evidence type="ECO:0000256" key="4">
    <source>
        <dbReference type="ARBA" id="ARBA00023306"/>
    </source>
</evidence>
<feature type="domain" description="Cyclin-like" evidence="8">
    <location>
        <begin position="373"/>
        <end position="466"/>
    </location>
</feature>
<dbReference type="InterPro" id="IPR013763">
    <property type="entry name" value="Cyclin-like_dom"/>
</dbReference>
<feature type="transmembrane region" description="Helical" evidence="7">
    <location>
        <begin position="410"/>
        <end position="430"/>
    </location>
</feature>
<keyword evidence="3 5" id="KW-0195">Cyclin</keyword>
<dbReference type="OrthoDB" id="5590282at2759"/>
<dbReference type="InterPro" id="IPR039361">
    <property type="entry name" value="Cyclin"/>
</dbReference>
<dbReference type="Proteomes" id="UP000886885">
    <property type="component" value="Chromosome 18D"/>
</dbReference>
<evidence type="ECO:0000256" key="1">
    <source>
        <dbReference type="ARBA" id="ARBA00006955"/>
    </source>
</evidence>
<protein>
    <recommendedName>
        <fullName evidence="12">B-like cyclin</fullName>
    </recommendedName>
</protein>
<dbReference type="EMBL" id="JAAWWB010000036">
    <property type="protein sequence ID" value="KAG6739337.1"/>
    <property type="molecule type" value="Genomic_DNA"/>
</dbReference>
<dbReference type="AlphaFoldDB" id="A0A8X7XYT4"/>
<dbReference type="InterPro" id="IPR006671">
    <property type="entry name" value="Cyclin_N"/>
</dbReference>
<evidence type="ECO:0000256" key="2">
    <source>
        <dbReference type="ARBA" id="ARBA00022618"/>
    </source>
</evidence>
<comment type="similarity">
    <text evidence="1">Belongs to the cyclin family. Cyclin AB subfamily.</text>
</comment>
<dbReference type="Pfam" id="PF02984">
    <property type="entry name" value="Cyclin_C"/>
    <property type="match status" value="2"/>
</dbReference>
<evidence type="ECO:0000313" key="10">
    <source>
        <dbReference type="EMBL" id="KAG6739337.1"/>
    </source>
</evidence>
<dbReference type="InterPro" id="IPR046965">
    <property type="entry name" value="Cyclin_A/B-like"/>
</dbReference>
<dbReference type="PIRSF" id="PIRSF001771">
    <property type="entry name" value="Cyclin_A_B_D_E"/>
    <property type="match status" value="1"/>
</dbReference>
<evidence type="ECO:0000259" key="9">
    <source>
        <dbReference type="SMART" id="SM01332"/>
    </source>
</evidence>
<dbReference type="PROSITE" id="PS00292">
    <property type="entry name" value="CYCLINS"/>
    <property type="match status" value="1"/>
</dbReference>
<keyword evidence="7" id="KW-0812">Transmembrane</keyword>
<dbReference type="SMART" id="SM01332">
    <property type="entry name" value="Cyclin_C"/>
    <property type="match status" value="1"/>
</dbReference>
<keyword evidence="7" id="KW-0472">Membrane</keyword>
<evidence type="ECO:0000259" key="8">
    <source>
        <dbReference type="SMART" id="SM00385"/>
    </source>
</evidence>